<reference evidence="2 3" key="1">
    <citation type="journal article" date="2019" name="Environ. Microbiol.">
        <title>Genomics insights into ecotype formation of ammonia-oxidizing archaea in the deep ocean.</title>
        <authorList>
            <person name="Wang Y."/>
            <person name="Huang J.M."/>
            <person name="Cui G.J."/>
            <person name="Nunoura T."/>
            <person name="Takaki Y."/>
            <person name="Li W.L."/>
            <person name="Li J."/>
            <person name="Gao Z.M."/>
            <person name="Takai K."/>
            <person name="Zhang A.Q."/>
            <person name="Stepanauskas R."/>
        </authorList>
    </citation>
    <scope>NUCLEOTIDE SEQUENCE [LARGE SCALE GENOMIC DNA]</scope>
    <source>
        <strain evidence="2 3">L15a</strain>
    </source>
</reference>
<evidence type="ECO:0000313" key="3">
    <source>
        <dbReference type="Proteomes" id="UP000575480"/>
    </source>
</evidence>
<organism evidence="2 3">
    <name type="scientific">Marine Group I thaumarchaeote</name>
    <dbReference type="NCBI Taxonomy" id="2511932"/>
    <lineage>
        <taxon>Archaea</taxon>
        <taxon>Nitrososphaerota</taxon>
        <taxon>Marine Group I</taxon>
    </lineage>
</organism>
<feature type="region of interest" description="Disordered" evidence="1">
    <location>
        <begin position="1"/>
        <end position="26"/>
    </location>
</feature>
<dbReference type="Proteomes" id="UP000575480">
    <property type="component" value="Unassembled WGS sequence"/>
</dbReference>
<dbReference type="EMBL" id="JACATH010000025">
    <property type="protein sequence ID" value="NWJ57919.1"/>
    <property type="molecule type" value="Genomic_DNA"/>
</dbReference>
<accession>A0A7K4MWP1</accession>
<gene>
    <name evidence="2" type="ORF">HX858_09285</name>
</gene>
<feature type="compositionally biased region" description="Basic and acidic residues" evidence="1">
    <location>
        <begin position="11"/>
        <end position="20"/>
    </location>
</feature>
<name>A0A7K4MWP1_9ARCH</name>
<comment type="caution">
    <text evidence="2">The sequence shown here is derived from an EMBL/GenBank/DDBJ whole genome shotgun (WGS) entry which is preliminary data.</text>
</comment>
<proteinExistence type="predicted"/>
<sequence length="116" mass="13500">MSKNNIINLSDYRKEKEKETPQNPPQYIQDFEVGGYYIYPELGVMLHCMLITDSSHTHKNELMYIMEDQFGDLLSVPINDPDSMMGWSTLEKEVFTEIVKKNLSKPEFEPEPPRVG</sequence>
<evidence type="ECO:0000256" key="1">
    <source>
        <dbReference type="SAM" id="MobiDB-lite"/>
    </source>
</evidence>
<protein>
    <submittedName>
        <fullName evidence="2">Uncharacterized protein</fullName>
    </submittedName>
</protein>
<dbReference type="AlphaFoldDB" id="A0A7K4MWP1"/>
<evidence type="ECO:0000313" key="2">
    <source>
        <dbReference type="EMBL" id="NWJ57919.1"/>
    </source>
</evidence>